<dbReference type="PANTHER" id="PTHR10362">
    <property type="entry name" value="HISTIDINE AMMONIA-LYASE"/>
    <property type="match status" value="1"/>
</dbReference>
<dbReference type="GO" id="GO:0016841">
    <property type="term" value="F:ammonia-lyase activity"/>
    <property type="evidence" value="ECO:0007669"/>
    <property type="project" value="UniProtKB-ARBA"/>
</dbReference>
<dbReference type="STRING" id="411945.GA0061102_102459"/>
<accession>A0A1C3W840</accession>
<protein>
    <submittedName>
        <fullName evidence="1">Histidine ammonia-lyase</fullName>
    </submittedName>
</protein>
<dbReference type="Gene3D" id="1.20.200.10">
    <property type="entry name" value="Fumarase/aspartase (Central domain)"/>
    <property type="match status" value="1"/>
</dbReference>
<evidence type="ECO:0000313" key="1">
    <source>
        <dbReference type="EMBL" id="SCB36051.1"/>
    </source>
</evidence>
<dbReference type="OrthoDB" id="7285062at2"/>
<dbReference type="InterPro" id="IPR024083">
    <property type="entry name" value="Fumarase/histidase_N"/>
</dbReference>
<keyword evidence="1" id="KW-0456">Lyase</keyword>
<evidence type="ECO:0000313" key="2">
    <source>
        <dbReference type="Proteomes" id="UP000199435"/>
    </source>
</evidence>
<dbReference type="Pfam" id="PF00221">
    <property type="entry name" value="Lyase_aromatic"/>
    <property type="match status" value="2"/>
</dbReference>
<dbReference type="EMBL" id="FMAH01000024">
    <property type="protein sequence ID" value="SCB36051.1"/>
    <property type="molecule type" value="Genomic_DNA"/>
</dbReference>
<sequence>MQSSQQHVVEITGQSLSIEQAVSVSRRGAKVALSSDAIERMSRGRRILEEAISRGERIYGATTSVGPKTTASISQANTAEFSRRLLRTHNAGHGPVAGKDVTRATVLHLLNSLASGTTGARPVLAERLVDALNADRPIAMHLWGSMGQSDMSAMADVALALFDDIELEAGEALALLNSSAMSTAVAVLSFVDLHRLLQFSTLVGALSMEGYAANPSIVSDIALQSRPFSGLHRHGVAIQKYIEGSYILSQGGPRNLQDPLCFRSMALIHGAAEDGLSFSRQQIERELNASQGNPVISLEHGGLAAVANFDMVTLCMALDVMRLAFAPVVTSSTERLAKLVDTTWSGLAIGLIEEDGIGAPGFNGVALFHKSITSEARLLTAPLAGELASSSHSNGVMDRASLAALGGRRGLELADIGKSIVAMELMVAAQAAELRARKPLGKVTSQLFAFARQAIAFAAAGERPPNVQPLLEQLERNRDAVDSMIASQN</sequence>
<dbReference type="AlphaFoldDB" id="A0A1C3W840"/>
<reference evidence="2" key="1">
    <citation type="submission" date="2016-08" db="EMBL/GenBank/DDBJ databases">
        <authorList>
            <person name="Varghese N."/>
            <person name="Submissions Spin"/>
        </authorList>
    </citation>
    <scope>NUCLEOTIDE SEQUENCE [LARGE SCALE GENOMIC DNA]</scope>
    <source>
        <strain evidence="2">HAMBI 2971</strain>
    </source>
</reference>
<dbReference type="Proteomes" id="UP000199435">
    <property type="component" value="Unassembled WGS sequence"/>
</dbReference>
<dbReference type="InterPro" id="IPR001106">
    <property type="entry name" value="Aromatic_Lyase"/>
</dbReference>
<dbReference type="RefSeq" id="WP_159432177.1">
    <property type="nucleotide sequence ID" value="NZ_FMAH01000024.1"/>
</dbReference>
<name>A0A1C3W840_9HYPH</name>
<dbReference type="InterPro" id="IPR008948">
    <property type="entry name" value="L-Aspartase-like"/>
</dbReference>
<gene>
    <name evidence="1" type="ORF">GA0061102_102459</name>
</gene>
<dbReference type="Gene3D" id="1.10.275.10">
    <property type="entry name" value="Fumarase/aspartase (N-terminal domain)"/>
    <property type="match status" value="1"/>
</dbReference>
<keyword evidence="2" id="KW-1185">Reference proteome</keyword>
<organism evidence="1 2">
    <name type="scientific">Rhizobium miluonense</name>
    <dbReference type="NCBI Taxonomy" id="411945"/>
    <lineage>
        <taxon>Bacteria</taxon>
        <taxon>Pseudomonadati</taxon>
        <taxon>Pseudomonadota</taxon>
        <taxon>Alphaproteobacteria</taxon>
        <taxon>Hyphomicrobiales</taxon>
        <taxon>Rhizobiaceae</taxon>
        <taxon>Rhizobium/Agrobacterium group</taxon>
        <taxon>Rhizobium</taxon>
    </lineage>
</organism>
<proteinExistence type="predicted"/>
<dbReference type="SUPFAM" id="SSF48557">
    <property type="entry name" value="L-aspartase-like"/>
    <property type="match status" value="1"/>
</dbReference>